<evidence type="ECO:0000256" key="2">
    <source>
        <dbReference type="ARBA" id="ARBA00022692"/>
    </source>
</evidence>
<keyword evidence="3" id="KW-1133">Transmembrane helix</keyword>
<dbReference type="InterPro" id="IPR010989">
    <property type="entry name" value="SNARE"/>
</dbReference>
<dbReference type="GO" id="GO:0006887">
    <property type="term" value="P:exocytosis"/>
    <property type="evidence" value="ECO:0007669"/>
    <property type="project" value="TreeGrafter"/>
</dbReference>
<dbReference type="GO" id="GO:0006906">
    <property type="term" value="P:vesicle fusion"/>
    <property type="evidence" value="ECO:0007669"/>
    <property type="project" value="TreeGrafter"/>
</dbReference>
<dbReference type="InterPro" id="IPR045242">
    <property type="entry name" value="Syntaxin"/>
</dbReference>
<evidence type="ECO:0000256" key="5">
    <source>
        <dbReference type="SAM" id="MobiDB-lite"/>
    </source>
</evidence>
<reference evidence="7 8" key="1">
    <citation type="journal article" date="2018" name="Evol. Lett.">
        <title>Horizontal gene cluster transfer increased hallucinogenic mushroom diversity.</title>
        <authorList>
            <person name="Reynolds H.T."/>
            <person name="Vijayakumar V."/>
            <person name="Gluck-Thaler E."/>
            <person name="Korotkin H.B."/>
            <person name="Matheny P.B."/>
            <person name="Slot J.C."/>
        </authorList>
    </citation>
    <scope>NUCLEOTIDE SEQUENCE [LARGE SCALE GENOMIC DNA]</scope>
    <source>
        <strain evidence="7 8">2629</strain>
    </source>
</reference>
<feature type="compositionally biased region" description="Pro residues" evidence="5">
    <location>
        <begin position="29"/>
        <end position="44"/>
    </location>
</feature>
<evidence type="ECO:0000259" key="6">
    <source>
        <dbReference type="Pfam" id="PF00804"/>
    </source>
</evidence>
<evidence type="ECO:0000313" key="8">
    <source>
        <dbReference type="Proteomes" id="UP000284842"/>
    </source>
</evidence>
<keyword evidence="2" id="KW-0812">Transmembrane</keyword>
<dbReference type="GO" id="GO:0012505">
    <property type="term" value="C:endomembrane system"/>
    <property type="evidence" value="ECO:0007669"/>
    <property type="project" value="TreeGrafter"/>
</dbReference>
<dbReference type="GO" id="GO:0031201">
    <property type="term" value="C:SNARE complex"/>
    <property type="evidence" value="ECO:0007669"/>
    <property type="project" value="TreeGrafter"/>
</dbReference>
<organism evidence="7 8">
    <name type="scientific">Panaeolus cyanescens</name>
    <dbReference type="NCBI Taxonomy" id="181874"/>
    <lineage>
        <taxon>Eukaryota</taxon>
        <taxon>Fungi</taxon>
        <taxon>Dikarya</taxon>
        <taxon>Basidiomycota</taxon>
        <taxon>Agaricomycotina</taxon>
        <taxon>Agaricomycetes</taxon>
        <taxon>Agaricomycetidae</taxon>
        <taxon>Agaricales</taxon>
        <taxon>Agaricineae</taxon>
        <taxon>Galeropsidaceae</taxon>
        <taxon>Panaeolus</taxon>
    </lineage>
</organism>
<evidence type="ECO:0000313" key="7">
    <source>
        <dbReference type="EMBL" id="PPQ70962.1"/>
    </source>
</evidence>
<name>A0A409VXF5_9AGAR</name>
<accession>A0A409VXF5</accession>
<dbReference type="Pfam" id="PF00804">
    <property type="entry name" value="Syntaxin"/>
    <property type="match status" value="1"/>
</dbReference>
<dbReference type="PANTHER" id="PTHR19957">
    <property type="entry name" value="SYNTAXIN"/>
    <property type="match status" value="1"/>
</dbReference>
<dbReference type="GO" id="GO:0005886">
    <property type="term" value="C:plasma membrane"/>
    <property type="evidence" value="ECO:0007669"/>
    <property type="project" value="TreeGrafter"/>
</dbReference>
<feature type="domain" description="Syntaxin N-terminal" evidence="6">
    <location>
        <begin position="53"/>
        <end position="198"/>
    </location>
</feature>
<dbReference type="STRING" id="181874.A0A409VXF5"/>
<comment type="subcellular location">
    <subcellularLocation>
        <location evidence="1">Membrane</location>
        <topology evidence="1">Single-pass type IV membrane protein</topology>
    </subcellularLocation>
</comment>
<dbReference type="SUPFAM" id="SSF47661">
    <property type="entry name" value="t-snare proteins"/>
    <property type="match status" value="1"/>
</dbReference>
<evidence type="ECO:0000256" key="3">
    <source>
        <dbReference type="ARBA" id="ARBA00022989"/>
    </source>
</evidence>
<proteinExistence type="predicted"/>
<feature type="region of interest" description="Disordered" evidence="5">
    <location>
        <begin position="1"/>
        <end position="44"/>
    </location>
</feature>
<dbReference type="OrthoDB" id="10255013at2759"/>
<gene>
    <name evidence="7" type="ORF">CVT24_009962</name>
</gene>
<dbReference type="GO" id="GO:0005484">
    <property type="term" value="F:SNAP receptor activity"/>
    <property type="evidence" value="ECO:0007669"/>
    <property type="project" value="TreeGrafter"/>
</dbReference>
<dbReference type="AlphaFoldDB" id="A0A409VXF5"/>
<keyword evidence="8" id="KW-1185">Reference proteome</keyword>
<dbReference type="InterPro" id="IPR006011">
    <property type="entry name" value="Syntaxin_N"/>
</dbReference>
<dbReference type="Proteomes" id="UP000284842">
    <property type="component" value="Unassembled WGS sequence"/>
</dbReference>
<dbReference type="GO" id="GO:0006886">
    <property type="term" value="P:intracellular protein transport"/>
    <property type="evidence" value="ECO:0007669"/>
    <property type="project" value="TreeGrafter"/>
</dbReference>
<dbReference type="EMBL" id="NHTK01005933">
    <property type="protein sequence ID" value="PPQ70962.1"/>
    <property type="molecule type" value="Genomic_DNA"/>
</dbReference>
<evidence type="ECO:0000256" key="4">
    <source>
        <dbReference type="ARBA" id="ARBA00023136"/>
    </source>
</evidence>
<dbReference type="PANTHER" id="PTHR19957:SF307">
    <property type="entry name" value="PROTEIN SSO1-RELATED"/>
    <property type="match status" value="1"/>
</dbReference>
<dbReference type="Gene3D" id="1.20.58.70">
    <property type="match status" value="1"/>
</dbReference>
<dbReference type="InParanoid" id="A0A409VXF5"/>
<protein>
    <recommendedName>
        <fullName evidence="6">Syntaxin N-terminal domain-containing protein</fullName>
    </recommendedName>
</protein>
<sequence length="255" mass="28833">MAYRDRLAASRAQRSQNIVLNDVSHGPTSTPPTTPPSTQLPPPPVSSVNFLELGDFLSEDGLIQQRIADLRQTILRLASVRVQSLNSIGDTSQEDNERIESLNNEARGMIQDIKSRIQRLNDAPGKPQDLNLRANRISLLRSKFIEVIQDFQSEEQESRAKARQRVERQLKIVKPDATPAEIAAVFTEGNQHIFAEALTTSTRYGESRAAFREVQERQQDLRRLEQTMAELAQLFMDASIHDFEWAPSLNSKMLN</sequence>
<dbReference type="GO" id="GO:0048278">
    <property type="term" value="P:vesicle docking"/>
    <property type="evidence" value="ECO:0007669"/>
    <property type="project" value="TreeGrafter"/>
</dbReference>
<comment type="caution">
    <text evidence="7">The sequence shown here is derived from an EMBL/GenBank/DDBJ whole genome shotgun (WGS) entry which is preliminary data.</text>
</comment>
<evidence type="ECO:0000256" key="1">
    <source>
        <dbReference type="ARBA" id="ARBA00004211"/>
    </source>
</evidence>
<keyword evidence="4" id="KW-0472">Membrane</keyword>
<dbReference type="GO" id="GO:0000149">
    <property type="term" value="F:SNARE binding"/>
    <property type="evidence" value="ECO:0007669"/>
    <property type="project" value="TreeGrafter"/>
</dbReference>